<evidence type="ECO:0000256" key="2">
    <source>
        <dbReference type="ARBA" id="ARBA00023125"/>
    </source>
</evidence>
<dbReference type="SMART" id="SM00342">
    <property type="entry name" value="HTH_ARAC"/>
    <property type="match status" value="1"/>
</dbReference>
<dbReference type="InterPro" id="IPR018060">
    <property type="entry name" value="HTH_AraC"/>
</dbReference>
<proteinExistence type="predicted"/>
<reference evidence="5 6" key="1">
    <citation type="submission" date="2021-12" db="EMBL/GenBank/DDBJ databases">
        <title>Discovery of the Pendulisporaceae a myxobacterial family with distinct sporulation behavior and unique specialized metabolism.</title>
        <authorList>
            <person name="Garcia R."/>
            <person name="Popoff A."/>
            <person name="Bader C.D."/>
            <person name="Loehr J."/>
            <person name="Walesch S."/>
            <person name="Walt C."/>
            <person name="Boldt J."/>
            <person name="Bunk B."/>
            <person name="Haeckl F.J.F.P.J."/>
            <person name="Gunesch A.P."/>
            <person name="Birkelbach J."/>
            <person name="Nuebel U."/>
            <person name="Pietschmann T."/>
            <person name="Bach T."/>
            <person name="Mueller R."/>
        </authorList>
    </citation>
    <scope>NUCLEOTIDE SEQUENCE [LARGE SCALE GENOMIC DNA]</scope>
    <source>
        <strain evidence="5 6">MSr11954</strain>
    </source>
</reference>
<evidence type="ECO:0000256" key="1">
    <source>
        <dbReference type="ARBA" id="ARBA00023015"/>
    </source>
</evidence>
<dbReference type="SUPFAM" id="SSF46689">
    <property type="entry name" value="Homeodomain-like"/>
    <property type="match status" value="1"/>
</dbReference>
<feature type="domain" description="HTH araC/xylS-type" evidence="4">
    <location>
        <begin position="206"/>
        <end position="307"/>
    </location>
</feature>
<dbReference type="InterPro" id="IPR009057">
    <property type="entry name" value="Homeodomain-like_sf"/>
</dbReference>
<dbReference type="PANTHER" id="PTHR47894:SF1">
    <property type="entry name" value="HTH-TYPE TRANSCRIPTIONAL REGULATOR VQSM"/>
    <property type="match status" value="1"/>
</dbReference>
<keyword evidence="6" id="KW-1185">Reference proteome</keyword>
<keyword evidence="1" id="KW-0805">Transcription regulation</keyword>
<accession>A0ABZ2LWE2</accession>
<evidence type="ECO:0000259" key="4">
    <source>
        <dbReference type="PROSITE" id="PS01124"/>
    </source>
</evidence>
<dbReference type="Pfam" id="PF12625">
    <property type="entry name" value="Arabinose_bd"/>
    <property type="match status" value="1"/>
</dbReference>
<dbReference type="Proteomes" id="UP001370348">
    <property type="component" value="Chromosome"/>
</dbReference>
<dbReference type="PROSITE" id="PS01124">
    <property type="entry name" value="HTH_ARAC_FAMILY_2"/>
    <property type="match status" value="1"/>
</dbReference>
<protein>
    <submittedName>
        <fullName evidence="5">AraC family transcriptional regulator</fullName>
    </submittedName>
</protein>
<dbReference type="PANTHER" id="PTHR47894">
    <property type="entry name" value="HTH-TYPE TRANSCRIPTIONAL REGULATOR GADX"/>
    <property type="match status" value="1"/>
</dbReference>
<evidence type="ECO:0000313" key="5">
    <source>
        <dbReference type="EMBL" id="WXB15217.1"/>
    </source>
</evidence>
<dbReference type="Gene3D" id="1.10.10.60">
    <property type="entry name" value="Homeodomain-like"/>
    <property type="match status" value="1"/>
</dbReference>
<keyword evidence="2" id="KW-0238">DNA-binding</keyword>
<dbReference type="InterPro" id="IPR020449">
    <property type="entry name" value="Tscrpt_reg_AraC-type_HTH"/>
</dbReference>
<dbReference type="InterPro" id="IPR032687">
    <property type="entry name" value="AraC-type_N"/>
</dbReference>
<keyword evidence="3" id="KW-0804">Transcription</keyword>
<dbReference type="Pfam" id="PF12833">
    <property type="entry name" value="HTH_18"/>
    <property type="match status" value="1"/>
</dbReference>
<name>A0ABZ2LWE2_9BACT</name>
<dbReference type="PRINTS" id="PR00032">
    <property type="entry name" value="HTHARAC"/>
</dbReference>
<evidence type="ECO:0000313" key="6">
    <source>
        <dbReference type="Proteomes" id="UP001370348"/>
    </source>
</evidence>
<dbReference type="EMBL" id="CP089984">
    <property type="protein sequence ID" value="WXB15217.1"/>
    <property type="molecule type" value="Genomic_DNA"/>
</dbReference>
<sequence length="319" mass="35923">MLSGLDIPDAVWSTPDARISLVQLDRLLYRAVQLTGDGALGYEIGLRCGVTTHGLFGFAAMSLASIRQVVEFGVKFLPVRLPNVKVTLLEEGRRSALEVTEATPLGALRRQTLEITLVGAWRFARELGKARQDAGGGVEIWFDYPEPDYYSAYRARLPPVRFGMSANRLYFESELLDRQLQAGNAVSAEIMKQQCERELLLLGFGADFLSQVREALPKPGGGYNGVEEVSARLSLSSRTLKRRLSEHRTSFQQLLDERRQRDSMRLLRDPALAIEHVAQRLAYSDPANFTRAFRKWVGMTPSEYRSRCLQTPPRPPPRR</sequence>
<gene>
    <name evidence="5" type="ORF">LZC94_46285</name>
</gene>
<organism evidence="5 6">
    <name type="scientific">Pendulispora albinea</name>
    <dbReference type="NCBI Taxonomy" id="2741071"/>
    <lineage>
        <taxon>Bacteria</taxon>
        <taxon>Pseudomonadati</taxon>
        <taxon>Myxococcota</taxon>
        <taxon>Myxococcia</taxon>
        <taxon>Myxococcales</taxon>
        <taxon>Sorangiineae</taxon>
        <taxon>Pendulisporaceae</taxon>
        <taxon>Pendulispora</taxon>
    </lineage>
</organism>
<evidence type="ECO:0000256" key="3">
    <source>
        <dbReference type="ARBA" id="ARBA00023163"/>
    </source>
</evidence>